<evidence type="ECO:0000259" key="3">
    <source>
        <dbReference type="Pfam" id="PF02719"/>
    </source>
</evidence>
<dbReference type="InterPro" id="IPR003869">
    <property type="entry name" value="Polysac_CapD-like"/>
</dbReference>
<sequence>MILEHLLALPRTAKKVLFVGHDIMMIFAAFWFTQRLKADYYQEWSDPANWLAFAATVVPTLLVFMRLGLYRAVIRYLNMRVLAVAVAGSLSSTVFFFLSVLYFEQLRLALPVVYFVLLLVLTSGSRLLLRAVLAERRGHSVPVLIYGAGKSGRQLSEALRQNAAYRPAAFIDDAPDNRHINIRDLTVYPPSEIGRLVQKYGIRKILLALPHTAADKRAAIIRSLEPYGCEVLTIPAVNDWIGGKISAGSLQKISVSDLLGRASVAPVPELMRADISGKTVMVTGAGGSIGAELCRQIVQQQPDRLVLFELSEFALYNIERELSEFQTASGGQTEILPLLGSVQDEGRLHQIMAAFRVDTVYHAAAYKHVPLVELNTVEGIRNNIWGTLHCARAARAAGVTTFVLISTDKAVRPTNTMGASKRMAELVLQAMAAEPGQTTRFCMVRFGNVLGSSGSVVPLFEQQISRGGPITLTHPDITRYFMTIPEAAQLVIQAGAMGKGGDVFVLDMGEPVRIMDLAEQMIRLSGMKLKNSQHPEGDIEIRISGLRPGEKLYEELLIGDNVSPTGHPRILTANETMLPAAELGSLLERIDTACRQADQAALRALLLEAPTGFAPKDGICDLLWQQKAV</sequence>
<dbReference type="InterPro" id="IPR051203">
    <property type="entry name" value="Polysaccharide_Synthase-Rel"/>
</dbReference>
<dbReference type="InterPro" id="IPR029063">
    <property type="entry name" value="SAM-dependent_MTases_sf"/>
</dbReference>
<feature type="transmembrane region" description="Helical" evidence="2">
    <location>
        <begin position="108"/>
        <end position="129"/>
    </location>
</feature>
<organism evidence="4 5">
    <name type="scientific">Neisseria animalis</name>
    <dbReference type="NCBI Taxonomy" id="492"/>
    <lineage>
        <taxon>Bacteria</taxon>
        <taxon>Pseudomonadati</taxon>
        <taxon>Pseudomonadota</taxon>
        <taxon>Betaproteobacteria</taxon>
        <taxon>Neisseriales</taxon>
        <taxon>Neisseriaceae</taxon>
        <taxon>Neisseria</taxon>
    </lineage>
</organism>
<dbReference type="Gene3D" id="3.40.50.720">
    <property type="entry name" value="NAD(P)-binding Rossmann-like Domain"/>
    <property type="match status" value="2"/>
</dbReference>
<dbReference type="AlphaFoldDB" id="A0A5P3MSM0"/>
<dbReference type="Pfam" id="PF02719">
    <property type="entry name" value="Polysacc_synt_2"/>
    <property type="match status" value="1"/>
</dbReference>
<dbReference type="Proteomes" id="UP000325536">
    <property type="component" value="Chromosome"/>
</dbReference>
<dbReference type="KEGG" id="naq:D0T90_03260"/>
<dbReference type="Pfam" id="PF13727">
    <property type="entry name" value="CoA_binding_3"/>
    <property type="match status" value="1"/>
</dbReference>
<protein>
    <submittedName>
        <fullName evidence="4">Polysaccharide biosynthesis protein</fullName>
    </submittedName>
</protein>
<dbReference type="PANTHER" id="PTHR43318:SF1">
    <property type="entry name" value="POLYSACCHARIDE BIOSYNTHESIS PROTEIN EPSC-RELATED"/>
    <property type="match status" value="1"/>
</dbReference>
<dbReference type="SUPFAM" id="SSF53335">
    <property type="entry name" value="S-adenosyl-L-methionine-dependent methyltransferases"/>
    <property type="match status" value="1"/>
</dbReference>
<dbReference type="PANTHER" id="PTHR43318">
    <property type="entry name" value="UDP-N-ACETYLGLUCOSAMINE 4,6-DEHYDRATASE"/>
    <property type="match status" value="1"/>
</dbReference>
<dbReference type="InterPro" id="IPR036291">
    <property type="entry name" value="NAD(P)-bd_dom_sf"/>
</dbReference>
<feature type="transmembrane region" description="Helical" evidence="2">
    <location>
        <begin position="81"/>
        <end position="102"/>
    </location>
</feature>
<dbReference type="RefSeq" id="WP_123795035.1">
    <property type="nucleotide sequence ID" value="NZ_CP031699.1"/>
</dbReference>
<dbReference type="OrthoDB" id="9803111at2"/>
<keyword evidence="2" id="KW-0812">Transmembrane</keyword>
<dbReference type="CDD" id="cd05237">
    <property type="entry name" value="UDP_invert_4-6DH_SDR_e"/>
    <property type="match status" value="1"/>
</dbReference>
<feature type="domain" description="Polysaccharide biosynthesis protein CapD-like" evidence="3">
    <location>
        <begin position="280"/>
        <end position="574"/>
    </location>
</feature>
<dbReference type="EMBL" id="CP031699">
    <property type="protein sequence ID" value="QEY23639.1"/>
    <property type="molecule type" value="Genomic_DNA"/>
</dbReference>
<evidence type="ECO:0000256" key="1">
    <source>
        <dbReference type="ARBA" id="ARBA00007430"/>
    </source>
</evidence>
<keyword evidence="2" id="KW-0472">Membrane</keyword>
<evidence type="ECO:0000313" key="5">
    <source>
        <dbReference type="Proteomes" id="UP000325536"/>
    </source>
</evidence>
<dbReference type="SUPFAM" id="SSF51735">
    <property type="entry name" value="NAD(P)-binding Rossmann-fold domains"/>
    <property type="match status" value="1"/>
</dbReference>
<evidence type="ECO:0000313" key="4">
    <source>
        <dbReference type="EMBL" id="QEY23639.1"/>
    </source>
</evidence>
<gene>
    <name evidence="4" type="ORF">D0T90_03260</name>
</gene>
<proteinExistence type="inferred from homology"/>
<evidence type="ECO:0000256" key="2">
    <source>
        <dbReference type="SAM" id="Phobius"/>
    </source>
</evidence>
<comment type="similarity">
    <text evidence="1">Belongs to the polysaccharide synthase family.</text>
</comment>
<keyword evidence="5" id="KW-1185">Reference proteome</keyword>
<name>A0A5P3MSM0_NEIAN</name>
<accession>A0A5P3MSM0</accession>
<reference evidence="4 5" key="1">
    <citation type="submission" date="2018-08" db="EMBL/GenBank/DDBJ databases">
        <title>Neisseria animalis ATCC 49930 complete genome.</title>
        <authorList>
            <person name="Veseli I.A."/>
            <person name="Mascarenhas dos Santos A.C."/>
            <person name="Buttler R."/>
            <person name="Pombert J.-F."/>
        </authorList>
    </citation>
    <scope>NUCLEOTIDE SEQUENCE [LARGE SCALE GENOMIC DNA]</scope>
    <source>
        <strain evidence="4 5">ATCC 49930</strain>
    </source>
</reference>
<keyword evidence="2" id="KW-1133">Transmembrane helix</keyword>
<feature type="transmembrane region" description="Helical" evidence="2">
    <location>
        <begin position="16"/>
        <end position="33"/>
    </location>
</feature>
<feature type="transmembrane region" description="Helical" evidence="2">
    <location>
        <begin position="48"/>
        <end position="69"/>
    </location>
</feature>